<keyword evidence="3" id="KW-1185">Reference proteome</keyword>
<evidence type="ECO:0000256" key="1">
    <source>
        <dbReference type="SAM" id="MobiDB-lite"/>
    </source>
</evidence>
<comment type="caution">
    <text evidence="2">The sequence shown here is derived from an EMBL/GenBank/DDBJ whole genome shotgun (WGS) entry which is preliminary data.</text>
</comment>
<evidence type="ECO:0000313" key="3">
    <source>
        <dbReference type="Proteomes" id="UP000562929"/>
    </source>
</evidence>
<dbReference type="Proteomes" id="UP000562929">
    <property type="component" value="Unassembled WGS sequence"/>
</dbReference>
<name>A0A8H4Q2X6_9HYPO</name>
<protein>
    <submittedName>
        <fullName evidence="2">Uncharacterized protein</fullName>
    </submittedName>
</protein>
<accession>A0A8H4Q2X6</accession>
<sequence length="125" mass="13288">MTDAVRDDEVDEMPDSAVDEDEEAIDVAKADEEAEVRPDTATVNDVGEMLGAASVDEVRELPNVVTDDVEEFRWTADAEIVEDVNEVEGITDSVTDEEEDSVVEMATTVDVDSCAGATVCSAGTG</sequence>
<proteinExistence type="predicted"/>
<feature type="region of interest" description="Disordered" evidence="1">
    <location>
        <begin position="1"/>
        <end position="23"/>
    </location>
</feature>
<feature type="compositionally biased region" description="Acidic residues" evidence="1">
    <location>
        <begin position="8"/>
        <end position="23"/>
    </location>
</feature>
<dbReference type="EMBL" id="JAACLJ010000007">
    <property type="protein sequence ID" value="KAF4583094.1"/>
    <property type="molecule type" value="Genomic_DNA"/>
</dbReference>
<dbReference type="AlphaFoldDB" id="A0A8H4Q2X6"/>
<gene>
    <name evidence="2" type="ORF">GQ602_006238</name>
</gene>
<evidence type="ECO:0000313" key="2">
    <source>
        <dbReference type="EMBL" id="KAF4583094.1"/>
    </source>
</evidence>
<reference evidence="2 3" key="1">
    <citation type="journal article" date="2020" name="G3 (Bethesda)">
        <title>Genetic Underpinnings of Host Manipulation by Ophiocordyceps as Revealed by Comparative Transcriptomics.</title>
        <authorList>
            <person name="Will I."/>
            <person name="Das B."/>
            <person name="Trinh T."/>
            <person name="Brachmann A."/>
            <person name="Ohm R.A."/>
            <person name="de Bekker C."/>
        </authorList>
    </citation>
    <scope>NUCLEOTIDE SEQUENCE [LARGE SCALE GENOMIC DNA]</scope>
    <source>
        <strain evidence="2 3">EC05</strain>
    </source>
</reference>
<organism evidence="2 3">
    <name type="scientific">Ophiocordyceps camponoti-floridani</name>
    <dbReference type="NCBI Taxonomy" id="2030778"/>
    <lineage>
        <taxon>Eukaryota</taxon>
        <taxon>Fungi</taxon>
        <taxon>Dikarya</taxon>
        <taxon>Ascomycota</taxon>
        <taxon>Pezizomycotina</taxon>
        <taxon>Sordariomycetes</taxon>
        <taxon>Hypocreomycetidae</taxon>
        <taxon>Hypocreales</taxon>
        <taxon>Ophiocordycipitaceae</taxon>
        <taxon>Ophiocordyceps</taxon>
    </lineage>
</organism>